<proteinExistence type="predicted"/>
<feature type="transmembrane region" description="Helical" evidence="1">
    <location>
        <begin position="225"/>
        <end position="248"/>
    </location>
</feature>
<comment type="caution">
    <text evidence="2">The sequence shown here is derived from an EMBL/GenBank/DDBJ whole genome shotgun (WGS) entry which is preliminary data.</text>
</comment>
<dbReference type="PANTHER" id="PTHR35791">
    <property type="entry name" value="UPF0754 MEMBRANE PROTEIN YHEB"/>
    <property type="match status" value="1"/>
</dbReference>
<keyword evidence="1" id="KW-1133">Transmembrane helix</keyword>
<evidence type="ECO:0000313" key="2">
    <source>
        <dbReference type="EMBL" id="KAA0024324.1"/>
    </source>
</evidence>
<feature type="transmembrane region" description="Helical" evidence="1">
    <location>
        <begin position="395"/>
        <end position="416"/>
    </location>
</feature>
<dbReference type="Proteomes" id="UP000322244">
    <property type="component" value="Unassembled WGS sequence"/>
</dbReference>
<name>A0A5A7SFH1_9NOCA</name>
<dbReference type="PANTHER" id="PTHR35791:SF1">
    <property type="entry name" value="UPF0754 MEMBRANE PROTEIN YHEB"/>
    <property type="match status" value="1"/>
</dbReference>
<keyword evidence="1" id="KW-0812">Transmembrane</keyword>
<reference evidence="2 3" key="1">
    <citation type="submission" date="2019-07" db="EMBL/GenBank/DDBJ databases">
        <title>Rhodococcus cavernicolus sp. nov., isolated from a cave.</title>
        <authorList>
            <person name="Lee S.D."/>
        </authorList>
    </citation>
    <scope>NUCLEOTIDE SEQUENCE [LARGE SCALE GENOMIC DNA]</scope>
    <source>
        <strain evidence="2 3">C1-24</strain>
    </source>
</reference>
<evidence type="ECO:0000256" key="1">
    <source>
        <dbReference type="SAM" id="Phobius"/>
    </source>
</evidence>
<accession>A0A5A7SFH1</accession>
<gene>
    <name evidence="2" type="ORF">FOY51_04320</name>
</gene>
<feature type="transmembrane region" description="Helical" evidence="1">
    <location>
        <begin position="6"/>
        <end position="27"/>
    </location>
</feature>
<evidence type="ECO:0008006" key="4">
    <source>
        <dbReference type="Google" id="ProtNLM"/>
    </source>
</evidence>
<dbReference type="AlphaFoldDB" id="A0A5A7SFH1"/>
<dbReference type="EMBL" id="VLNY01000002">
    <property type="protein sequence ID" value="KAA0024324.1"/>
    <property type="molecule type" value="Genomic_DNA"/>
</dbReference>
<protein>
    <recommendedName>
        <fullName evidence="4">DUF445 family protein</fullName>
    </recommendedName>
</protein>
<feature type="transmembrane region" description="Helical" evidence="1">
    <location>
        <begin position="199"/>
        <end position="219"/>
    </location>
</feature>
<keyword evidence="1" id="KW-0472">Membrane</keyword>
<organism evidence="2 3">
    <name type="scientific">Antrihabitans cavernicola</name>
    <dbReference type="NCBI Taxonomy" id="2495913"/>
    <lineage>
        <taxon>Bacteria</taxon>
        <taxon>Bacillati</taxon>
        <taxon>Actinomycetota</taxon>
        <taxon>Actinomycetes</taxon>
        <taxon>Mycobacteriales</taxon>
        <taxon>Nocardiaceae</taxon>
        <taxon>Antrihabitans</taxon>
    </lineage>
</organism>
<dbReference type="RefSeq" id="WP_149429481.1">
    <property type="nucleotide sequence ID" value="NZ_VLNY01000002.1"/>
</dbReference>
<keyword evidence="3" id="KW-1185">Reference proteome</keyword>
<sequence length="418" mass="47376">MELITIPLFTGVIGYITNWTGVLMLFAPLRFYGFHLPGLKFAYPYLPRRVQVLPVFHSDGRIGWQGMVPSRAEKMASIAVDKSLSKLGSVSDFYRELDPDSIAEQFVKIAQPEIRELVHNLMRRENPRLWYNLPGFAKEAIYRRVESELPENASRITATLGDHIEELLDPKWMAIRHLTEHPKLLNSIFREMGAKELKFMVNFGFYFGYPMGFVLVGVLHLLPFWWVLPLGGVVIGYIVNYLGITLIYEPIQPTRWLPWRQGLMLKRRPEVIGGFADLIADDVITTENIAKELMFGPRSDRTRQMLETVMGGAIDHAVGRARIAVKMSVGSEEYDRLQVAIAPAAMKFATDAMSDREFSAQQAGRIRLFVATQMSKLSLEDFVDLLRSATKQDEWLLFVHGAVLGSLGGFLHLAIFGV</sequence>
<evidence type="ECO:0000313" key="3">
    <source>
        <dbReference type="Proteomes" id="UP000322244"/>
    </source>
</evidence>
<dbReference type="OrthoDB" id="3631561at2"/>